<dbReference type="EMBL" id="KZ805308">
    <property type="protein sequence ID" value="PVI06460.1"/>
    <property type="molecule type" value="Genomic_DNA"/>
</dbReference>
<gene>
    <name evidence="7" type="ORF">DM02DRAFT_552389</name>
</gene>
<evidence type="ECO:0000313" key="8">
    <source>
        <dbReference type="Proteomes" id="UP000244855"/>
    </source>
</evidence>
<dbReference type="PROSITE" id="PS00463">
    <property type="entry name" value="ZN2_CY6_FUNGAL_1"/>
    <property type="match status" value="1"/>
</dbReference>
<dbReference type="PROSITE" id="PS50048">
    <property type="entry name" value="ZN2_CY6_FUNGAL_2"/>
    <property type="match status" value="1"/>
</dbReference>
<feature type="domain" description="Zn(2)-C6 fungal-type" evidence="6">
    <location>
        <begin position="34"/>
        <end position="66"/>
    </location>
</feature>
<dbReference type="CDD" id="cd12148">
    <property type="entry name" value="fungal_TF_MHR"/>
    <property type="match status" value="1"/>
</dbReference>
<proteinExistence type="predicted"/>
<evidence type="ECO:0000256" key="5">
    <source>
        <dbReference type="SAM" id="MobiDB-lite"/>
    </source>
</evidence>
<evidence type="ECO:0000256" key="1">
    <source>
        <dbReference type="ARBA" id="ARBA00004123"/>
    </source>
</evidence>
<evidence type="ECO:0000256" key="3">
    <source>
        <dbReference type="ARBA" id="ARBA00023242"/>
    </source>
</evidence>
<reference evidence="7 8" key="1">
    <citation type="journal article" date="2018" name="Sci. Rep.">
        <title>Comparative genomics provides insights into the lifestyle and reveals functional heterogeneity of dark septate endophytic fungi.</title>
        <authorList>
            <person name="Knapp D.G."/>
            <person name="Nemeth J.B."/>
            <person name="Barry K."/>
            <person name="Hainaut M."/>
            <person name="Henrissat B."/>
            <person name="Johnson J."/>
            <person name="Kuo A."/>
            <person name="Lim J.H.P."/>
            <person name="Lipzen A."/>
            <person name="Nolan M."/>
            <person name="Ohm R.A."/>
            <person name="Tamas L."/>
            <person name="Grigoriev I.V."/>
            <person name="Spatafora J.W."/>
            <person name="Nagy L.G."/>
            <person name="Kovacs G.M."/>
        </authorList>
    </citation>
    <scope>NUCLEOTIDE SEQUENCE [LARGE SCALE GENOMIC DNA]</scope>
    <source>
        <strain evidence="7 8">DSE2036</strain>
    </source>
</reference>
<dbReference type="GO" id="GO:0000981">
    <property type="term" value="F:DNA-binding transcription factor activity, RNA polymerase II-specific"/>
    <property type="evidence" value="ECO:0007669"/>
    <property type="project" value="InterPro"/>
</dbReference>
<dbReference type="SUPFAM" id="SSF57701">
    <property type="entry name" value="Zn2/Cys6 DNA-binding domain"/>
    <property type="match status" value="1"/>
</dbReference>
<evidence type="ECO:0000256" key="2">
    <source>
        <dbReference type="ARBA" id="ARBA00022723"/>
    </source>
</evidence>
<name>A0A2V1EAS9_9PLEO</name>
<dbReference type="GO" id="GO:0006351">
    <property type="term" value="P:DNA-templated transcription"/>
    <property type="evidence" value="ECO:0007669"/>
    <property type="project" value="InterPro"/>
</dbReference>
<evidence type="ECO:0000313" key="7">
    <source>
        <dbReference type="EMBL" id="PVI06460.1"/>
    </source>
</evidence>
<dbReference type="CDD" id="cd00067">
    <property type="entry name" value="GAL4"/>
    <property type="match status" value="1"/>
</dbReference>
<dbReference type="PANTHER" id="PTHR31001">
    <property type="entry name" value="UNCHARACTERIZED TRANSCRIPTIONAL REGULATORY PROTEIN"/>
    <property type="match status" value="1"/>
</dbReference>
<dbReference type="GO" id="GO:0003677">
    <property type="term" value="F:DNA binding"/>
    <property type="evidence" value="ECO:0007669"/>
    <property type="project" value="InterPro"/>
</dbReference>
<dbReference type="STRING" id="97972.A0A2V1EAS9"/>
<keyword evidence="2" id="KW-0479">Metal-binding</keyword>
<dbReference type="OrthoDB" id="9996127at2759"/>
<evidence type="ECO:0000256" key="4">
    <source>
        <dbReference type="SAM" id="Coils"/>
    </source>
</evidence>
<dbReference type="InterPro" id="IPR036864">
    <property type="entry name" value="Zn2-C6_fun-type_DNA-bd_sf"/>
</dbReference>
<organism evidence="7 8">
    <name type="scientific">Periconia macrospinosa</name>
    <dbReference type="NCBI Taxonomy" id="97972"/>
    <lineage>
        <taxon>Eukaryota</taxon>
        <taxon>Fungi</taxon>
        <taxon>Dikarya</taxon>
        <taxon>Ascomycota</taxon>
        <taxon>Pezizomycotina</taxon>
        <taxon>Dothideomycetes</taxon>
        <taxon>Pleosporomycetidae</taxon>
        <taxon>Pleosporales</taxon>
        <taxon>Massarineae</taxon>
        <taxon>Periconiaceae</taxon>
        <taxon>Periconia</taxon>
    </lineage>
</organism>
<feature type="compositionally biased region" description="Polar residues" evidence="5">
    <location>
        <begin position="649"/>
        <end position="661"/>
    </location>
</feature>
<dbReference type="InterPro" id="IPR050613">
    <property type="entry name" value="Sec_Metabolite_Reg"/>
</dbReference>
<dbReference type="GO" id="GO:0008270">
    <property type="term" value="F:zinc ion binding"/>
    <property type="evidence" value="ECO:0007669"/>
    <property type="project" value="InterPro"/>
</dbReference>
<keyword evidence="8" id="KW-1185">Reference proteome</keyword>
<protein>
    <recommendedName>
        <fullName evidence="6">Zn(2)-C6 fungal-type domain-containing protein</fullName>
    </recommendedName>
</protein>
<dbReference type="Pfam" id="PF00172">
    <property type="entry name" value="Zn_clus"/>
    <property type="match status" value="1"/>
</dbReference>
<feature type="coiled-coil region" evidence="4">
    <location>
        <begin position="75"/>
        <end position="102"/>
    </location>
</feature>
<dbReference type="GO" id="GO:0005634">
    <property type="term" value="C:nucleus"/>
    <property type="evidence" value="ECO:0007669"/>
    <property type="project" value="UniProtKB-SubCell"/>
</dbReference>
<dbReference type="SMART" id="SM00906">
    <property type="entry name" value="Fungal_trans"/>
    <property type="match status" value="1"/>
</dbReference>
<feature type="region of interest" description="Disordered" evidence="5">
    <location>
        <begin position="1"/>
        <end position="25"/>
    </location>
</feature>
<feature type="region of interest" description="Disordered" evidence="5">
    <location>
        <begin position="634"/>
        <end position="662"/>
    </location>
</feature>
<comment type="subcellular location">
    <subcellularLocation>
        <location evidence="1">Nucleus</location>
    </subcellularLocation>
</comment>
<feature type="compositionally biased region" description="Low complexity" evidence="5">
    <location>
        <begin position="9"/>
        <end position="24"/>
    </location>
</feature>
<dbReference type="Gene3D" id="4.10.240.10">
    <property type="entry name" value="Zn(2)-C6 fungal-type DNA-binding domain"/>
    <property type="match status" value="1"/>
</dbReference>
<dbReference type="InterPro" id="IPR001138">
    <property type="entry name" value="Zn2Cys6_DnaBD"/>
</dbReference>
<evidence type="ECO:0000259" key="6">
    <source>
        <dbReference type="PROSITE" id="PS50048"/>
    </source>
</evidence>
<accession>A0A2V1EAS9</accession>
<dbReference type="AlphaFoldDB" id="A0A2V1EAS9"/>
<dbReference type="Proteomes" id="UP000244855">
    <property type="component" value="Unassembled WGS sequence"/>
</dbReference>
<dbReference type="SMART" id="SM00066">
    <property type="entry name" value="GAL4"/>
    <property type="match status" value="1"/>
</dbReference>
<keyword evidence="3" id="KW-0539">Nucleus</keyword>
<dbReference type="Pfam" id="PF04082">
    <property type="entry name" value="Fungal_trans"/>
    <property type="match status" value="1"/>
</dbReference>
<dbReference type="InterPro" id="IPR007219">
    <property type="entry name" value="XnlR_reg_dom"/>
</dbReference>
<dbReference type="PANTHER" id="PTHR31001:SF49">
    <property type="entry name" value="ZN(II)2CYS6 TRANSCRIPTION FACTOR (EUROFUNG)"/>
    <property type="match status" value="1"/>
</dbReference>
<sequence length="718" mass="81195">MAMDNGNGSTSPSAPASSAMFARAPIKRARPQLSCTPCRQGKLKCNREQPVCDQCLKRSRDSACRYMPPPETKKTQNMRGRIRNLEDMVVNLLNQKEQDQKIKPISAETEKPGLLRISNSGNEAKYVGAYHWSTVLQEIEEVKNSLDDRYEDESDDGEEEEWTSTNARSTITFGLPKQLTKTQLIEALPSKDEADLILPLWFNSTNPILYIIHGPTFQAEYNQFWEDPTSASVMWIALFYSILSLGIIIGPRNPGRNAYAAAYDRSSGSWYDGKDPENFLASTADRFQQLASSALALADISKSQPYTLEALMIYGECEFLRRDDHDGKIWLMNGVTLRTAMRMGYHREPSNFPNLTPFQCEMRRRAWHTISMMDNLISFGIGLPSLVRRIESDVAPPGNFYDSDIFPSMTEYPKERPASQITPGTYTISKSKIAGVFAEVAELAHKIKPPEYDLILSLQARLEDVHNSIPEGMRVRSLEESINDAPRLIMSRLNIELVYLKTKLLLHRIYLTAGQKDPRYAGSRKICVESAIEILNHHMTVFNACQPGGQLTTAWWYLSSLQTYDYLLAAMVLSLEIHHLKASEPSSPKCTEILQLLKVIYDIWSNHPNRFREVLRGAGILKFVLEKYSTPQEAQGLSDPLPNGHEHNISTLPTSEHTTPESLVEKESPMSWNTWPLSSPPSMSISSIPAGIDWVREEYYDQIPNMTLTMVSRHFGIL</sequence>
<keyword evidence="4" id="KW-0175">Coiled coil</keyword>